<name>A0A2A2J2B1_9BILA</name>
<dbReference type="InterPro" id="IPR051133">
    <property type="entry name" value="Adapter_Engulfment-Domain"/>
</dbReference>
<evidence type="ECO:0000313" key="4">
    <source>
        <dbReference type="Proteomes" id="UP000218231"/>
    </source>
</evidence>
<feature type="compositionally biased region" description="Low complexity" evidence="1">
    <location>
        <begin position="192"/>
        <end position="203"/>
    </location>
</feature>
<dbReference type="STRING" id="2018661.A0A2A2J2B1"/>
<dbReference type="InterPro" id="IPR006020">
    <property type="entry name" value="PTB/PI_dom"/>
</dbReference>
<evidence type="ECO:0000259" key="2">
    <source>
        <dbReference type="SMART" id="SM00462"/>
    </source>
</evidence>
<sequence>MPLIGSSTSAAHFFTLPFRRKKQRYTINQPEETYNVIYLGNVLTVMARGENCYEKPLSLIWKAYCSRNRSDLAMQLEITRSGLKAETKQQGLTEYWAHRVTFSAAPPQYPKVFCWIYKHDGKRLKPELRCHAVLCKKSTEPAIIHHRLQDFLHAALQEYKREKLAAQNARLTGSAGCPRRKLLLQTGSLNFRPPVSRSRSAPRLGSIDEEQEDDEVSDTESVCYRAAPDRPSNGSYCGSDQSPNESLSASGASSTSSTSGPSSVCSDEERRCQKEKDDRRLCRGEPDSLSDESGYHEDGKLNRELSEELYYSDSELVILEEDFDDTVTEQVTPL</sequence>
<accession>A0A2A2J2B1</accession>
<dbReference type="Proteomes" id="UP000218231">
    <property type="component" value="Unassembled WGS sequence"/>
</dbReference>
<organism evidence="3 4">
    <name type="scientific">Diploscapter pachys</name>
    <dbReference type="NCBI Taxonomy" id="2018661"/>
    <lineage>
        <taxon>Eukaryota</taxon>
        <taxon>Metazoa</taxon>
        <taxon>Ecdysozoa</taxon>
        <taxon>Nematoda</taxon>
        <taxon>Chromadorea</taxon>
        <taxon>Rhabditida</taxon>
        <taxon>Rhabditina</taxon>
        <taxon>Rhabditomorpha</taxon>
        <taxon>Rhabditoidea</taxon>
        <taxon>Rhabditidae</taxon>
        <taxon>Diploscapter</taxon>
    </lineage>
</organism>
<dbReference type="AlphaFoldDB" id="A0A2A2J2B1"/>
<comment type="caution">
    <text evidence="3">The sequence shown here is derived from an EMBL/GenBank/DDBJ whole genome shotgun (WGS) entry which is preliminary data.</text>
</comment>
<feature type="compositionally biased region" description="Basic and acidic residues" evidence="1">
    <location>
        <begin position="267"/>
        <end position="286"/>
    </location>
</feature>
<evidence type="ECO:0000313" key="3">
    <source>
        <dbReference type="EMBL" id="PAV55755.1"/>
    </source>
</evidence>
<feature type="compositionally biased region" description="Low complexity" evidence="1">
    <location>
        <begin position="242"/>
        <end position="265"/>
    </location>
</feature>
<dbReference type="Gene3D" id="2.30.29.30">
    <property type="entry name" value="Pleckstrin-homology domain (PH domain)/Phosphotyrosine-binding domain (PTB)"/>
    <property type="match status" value="1"/>
</dbReference>
<dbReference type="SUPFAM" id="SSF50729">
    <property type="entry name" value="PH domain-like"/>
    <property type="match status" value="1"/>
</dbReference>
<dbReference type="EMBL" id="LIAE01010753">
    <property type="protein sequence ID" value="PAV55755.1"/>
    <property type="molecule type" value="Genomic_DNA"/>
</dbReference>
<dbReference type="InterPro" id="IPR033930">
    <property type="entry name" value="FAM43A/B_PTB"/>
</dbReference>
<dbReference type="PANTHER" id="PTHR11232:SF2">
    <property type="entry name" value="FI05246P"/>
    <property type="match status" value="1"/>
</dbReference>
<dbReference type="CDD" id="cd01214">
    <property type="entry name" value="PTB_FAM43A"/>
    <property type="match status" value="1"/>
</dbReference>
<protein>
    <recommendedName>
        <fullName evidence="2">PID domain-containing protein</fullName>
    </recommendedName>
</protein>
<feature type="region of interest" description="Disordered" evidence="1">
    <location>
        <begin position="191"/>
        <end position="302"/>
    </location>
</feature>
<dbReference type="PANTHER" id="PTHR11232">
    <property type="entry name" value="PHOSPHOTYROSINE INTERACTION DOMAIN-CONTAINING FAMILY MEMBER"/>
    <property type="match status" value="1"/>
</dbReference>
<gene>
    <name evidence="3" type="ORF">WR25_03815</name>
</gene>
<feature type="compositionally biased region" description="Polar residues" evidence="1">
    <location>
        <begin position="232"/>
        <end position="241"/>
    </location>
</feature>
<feature type="compositionally biased region" description="Acidic residues" evidence="1">
    <location>
        <begin position="207"/>
        <end position="218"/>
    </location>
</feature>
<keyword evidence="4" id="KW-1185">Reference proteome</keyword>
<evidence type="ECO:0000256" key="1">
    <source>
        <dbReference type="SAM" id="MobiDB-lite"/>
    </source>
</evidence>
<reference evidence="3 4" key="1">
    <citation type="journal article" date="2017" name="Curr. Biol.">
        <title>Genome architecture and evolution of a unichromosomal asexual nematode.</title>
        <authorList>
            <person name="Fradin H."/>
            <person name="Zegar C."/>
            <person name="Gutwein M."/>
            <person name="Lucas J."/>
            <person name="Kovtun M."/>
            <person name="Corcoran D."/>
            <person name="Baugh L.R."/>
            <person name="Kiontke K."/>
            <person name="Gunsalus K."/>
            <person name="Fitch D.H."/>
            <person name="Piano F."/>
        </authorList>
    </citation>
    <scope>NUCLEOTIDE SEQUENCE [LARGE SCALE GENOMIC DNA]</scope>
    <source>
        <strain evidence="3">PF1309</strain>
    </source>
</reference>
<dbReference type="Pfam" id="PF14719">
    <property type="entry name" value="PID_2"/>
    <property type="match status" value="1"/>
</dbReference>
<dbReference type="SMART" id="SM00462">
    <property type="entry name" value="PTB"/>
    <property type="match status" value="1"/>
</dbReference>
<feature type="compositionally biased region" description="Basic and acidic residues" evidence="1">
    <location>
        <begin position="293"/>
        <end position="302"/>
    </location>
</feature>
<feature type="domain" description="PID" evidence="2">
    <location>
        <begin position="29"/>
        <end position="164"/>
    </location>
</feature>
<dbReference type="InterPro" id="IPR011993">
    <property type="entry name" value="PH-like_dom_sf"/>
</dbReference>
<dbReference type="OrthoDB" id="5962185at2759"/>
<proteinExistence type="predicted"/>